<dbReference type="SMART" id="SM00966">
    <property type="entry name" value="SpoVT_AbrB"/>
    <property type="match status" value="1"/>
</dbReference>
<sequence>MEVTLNKWGNSMGIRIPNSLIQQLDLKENMLLKINAIKNKLVIEKKEKSIESLCEKITDENLNIYNDFSSIGKEW</sequence>
<dbReference type="GO" id="GO:0003677">
    <property type="term" value="F:DNA binding"/>
    <property type="evidence" value="ECO:0007669"/>
    <property type="project" value="UniProtKB-KW"/>
</dbReference>
<dbReference type="Proteomes" id="UP001562457">
    <property type="component" value="Unassembled WGS sequence"/>
</dbReference>
<dbReference type="InterPro" id="IPR037914">
    <property type="entry name" value="SpoVT-AbrB_sf"/>
</dbReference>
<feature type="domain" description="SpoVT-AbrB" evidence="1">
    <location>
        <begin position="6"/>
        <end position="51"/>
    </location>
</feature>
<dbReference type="PANTHER" id="PTHR40516:SF1">
    <property type="entry name" value="ANTITOXIN CHPS-RELATED"/>
    <property type="match status" value="1"/>
</dbReference>
<dbReference type="EMBL" id="BAAFHN010000077">
    <property type="protein sequence ID" value="GAB0173913.1"/>
    <property type="molecule type" value="Genomic_DNA"/>
</dbReference>
<dbReference type="PANTHER" id="PTHR40516">
    <property type="entry name" value="ANTITOXIN CHPS-RELATED"/>
    <property type="match status" value="1"/>
</dbReference>
<dbReference type="RefSeq" id="WP_273932112.1">
    <property type="nucleotide sequence ID" value="NZ_BAAFHN010000077.1"/>
</dbReference>
<dbReference type="InterPro" id="IPR007159">
    <property type="entry name" value="SpoVT-AbrB_dom"/>
</dbReference>
<comment type="caution">
    <text evidence="2">The sequence shown here is derived from an EMBL/GenBank/DDBJ whole genome shotgun (WGS) entry which is preliminary data.</text>
</comment>
<dbReference type="SUPFAM" id="SSF89447">
    <property type="entry name" value="AbrB/MazE/MraZ-like"/>
    <property type="match status" value="1"/>
</dbReference>
<dbReference type="InterPro" id="IPR039052">
    <property type="entry name" value="Antitox_PemI-like"/>
</dbReference>
<evidence type="ECO:0000259" key="1">
    <source>
        <dbReference type="SMART" id="SM00966"/>
    </source>
</evidence>
<dbReference type="Gene3D" id="2.10.260.10">
    <property type="match status" value="1"/>
</dbReference>
<gene>
    <name evidence="2" type="ORF">NHP164001_19350</name>
</gene>
<accession>A0ABQ0D6E8</accession>
<protein>
    <submittedName>
        <fullName evidence="2">AbrB/MazE/SpoVT family DNA-binding domain-containing protein</fullName>
    </submittedName>
</protein>
<evidence type="ECO:0000313" key="2">
    <source>
        <dbReference type="EMBL" id="GAB0173913.1"/>
    </source>
</evidence>
<dbReference type="Pfam" id="PF04014">
    <property type="entry name" value="MazE_antitoxin"/>
    <property type="match status" value="1"/>
</dbReference>
<proteinExistence type="predicted"/>
<keyword evidence="2" id="KW-0238">DNA-binding</keyword>
<reference evidence="2 3" key="1">
    <citation type="submission" date="2024-06" db="EMBL/GenBank/DDBJ databases">
        <title>Draft genome sequence of Helicobacter trogontum NHP16-4001.</title>
        <authorList>
            <person name="Rimbara E."/>
            <person name="Suzuki M."/>
        </authorList>
    </citation>
    <scope>NUCLEOTIDE SEQUENCE [LARGE SCALE GENOMIC DNA]</scope>
    <source>
        <strain evidence="2 3">NHP16-4001</strain>
    </source>
</reference>
<name>A0ABQ0D6E8_9HELI</name>
<evidence type="ECO:0000313" key="3">
    <source>
        <dbReference type="Proteomes" id="UP001562457"/>
    </source>
</evidence>
<organism evidence="2 3">
    <name type="scientific">Helicobacter trogontum</name>
    <dbReference type="NCBI Taxonomy" id="50960"/>
    <lineage>
        <taxon>Bacteria</taxon>
        <taxon>Pseudomonadati</taxon>
        <taxon>Campylobacterota</taxon>
        <taxon>Epsilonproteobacteria</taxon>
        <taxon>Campylobacterales</taxon>
        <taxon>Helicobacteraceae</taxon>
        <taxon>Helicobacter</taxon>
    </lineage>
</organism>
<keyword evidence="3" id="KW-1185">Reference proteome</keyword>